<evidence type="ECO:0000313" key="1">
    <source>
        <dbReference type="EMBL" id="KAK7166730.1"/>
    </source>
</evidence>
<keyword evidence="2" id="KW-1185">Reference proteome</keyword>
<comment type="caution">
    <text evidence="1">The sequence shown here is derived from an EMBL/GenBank/DDBJ whole genome shotgun (WGS) entry which is preliminary data.</text>
</comment>
<proteinExistence type="predicted"/>
<accession>A0AAN9HBM0</accession>
<sequence>MTVCAATADLDPSANTRHIFIQMLTGPLAQQLCWSWRGSDLKLWSAEAGAICGIARLRELLDEREKEEGMSGAERAEPMMEKTCDMTDVDVLQKLQEAIR</sequence>
<gene>
    <name evidence="1" type="ORF">R3I93_006483</name>
</gene>
<name>A0AAN9HBM0_9TELE</name>
<dbReference type="EMBL" id="JAYKXH010000006">
    <property type="protein sequence ID" value="KAK7166730.1"/>
    <property type="molecule type" value="Genomic_DNA"/>
</dbReference>
<dbReference type="AlphaFoldDB" id="A0AAN9HBM0"/>
<dbReference type="Proteomes" id="UP001364617">
    <property type="component" value="Unassembled WGS sequence"/>
</dbReference>
<organism evidence="1 2">
    <name type="scientific">Phoxinus phoxinus</name>
    <name type="common">Eurasian minnow</name>
    <dbReference type="NCBI Taxonomy" id="58324"/>
    <lineage>
        <taxon>Eukaryota</taxon>
        <taxon>Metazoa</taxon>
        <taxon>Chordata</taxon>
        <taxon>Craniata</taxon>
        <taxon>Vertebrata</taxon>
        <taxon>Euteleostomi</taxon>
        <taxon>Actinopterygii</taxon>
        <taxon>Neopterygii</taxon>
        <taxon>Teleostei</taxon>
        <taxon>Ostariophysi</taxon>
        <taxon>Cypriniformes</taxon>
        <taxon>Leuciscidae</taxon>
        <taxon>Phoxininae</taxon>
        <taxon>Phoxinus</taxon>
    </lineage>
</organism>
<evidence type="ECO:0000313" key="2">
    <source>
        <dbReference type="Proteomes" id="UP001364617"/>
    </source>
</evidence>
<reference evidence="1 2" key="1">
    <citation type="submission" date="2024-02" db="EMBL/GenBank/DDBJ databases">
        <title>Chromosome-level genome assembly of the Eurasian Minnow (Phoxinus phoxinus).</title>
        <authorList>
            <person name="Oriowo T.O."/>
            <person name="Martin S."/>
            <person name="Stange M."/>
            <person name="Chrysostomakis Y."/>
            <person name="Brown T."/>
            <person name="Winkler S."/>
            <person name="Kukowka S."/>
            <person name="Myers E.W."/>
            <person name="Bohne A."/>
        </authorList>
    </citation>
    <scope>NUCLEOTIDE SEQUENCE [LARGE SCALE GENOMIC DNA]</scope>
    <source>
        <strain evidence="1">ZFMK-TIS-60720</strain>
        <tissue evidence="1">Whole Organism</tissue>
    </source>
</reference>
<protein>
    <submittedName>
        <fullName evidence="1">Uncharacterized protein</fullName>
    </submittedName>
</protein>